<evidence type="ECO:0000256" key="1">
    <source>
        <dbReference type="SAM" id="MobiDB-lite"/>
    </source>
</evidence>
<dbReference type="VEuPathDB" id="FungiDB:ACLA_044220"/>
<feature type="region of interest" description="Disordered" evidence="1">
    <location>
        <begin position="272"/>
        <end position="303"/>
    </location>
</feature>
<dbReference type="AlphaFoldDB" id="A1C8R5"/>
<feature type="compositionally biased region" description="Polar residues" evidence="1">
    <location>
        <begin position="274"/>
        <end position="283"/>
    </location>
</feature>
<feature type="compositionally biased region" description="Polar residues" evidence="1">
    <location>
        <begin position="290"/>
        <end position="303"/>
    </location>
</feature>
<dbReference type="OrthoDB" id="4389629at2759"/>
<dbReference type="EMBL" id="DS027046">
    <property type="protein sequence ID" value="EAW13702.1"/>
    <property type="molecule type" value="Genomic_DNA"/>
</dbReference>
<accession>A1C8R5</accession>
<dbReference type="KEGG" id="act:ACLA_044220"/>
<dbReference type="RefSeq" id="XP_001275128.1">
    <property type="nucleotide sequence ID" value="XM_001275127.1"/>
</dbReference>
<sequence length="303" mass="34353">MPIHAFDLSGRGRYINGRPVGIDKQLTEELDPRFAQRSVLALATYVDTNEPVTLRIRYDLNPAPFGYTDPDEIRQVRERARFQFIEEIRATEEVGDIGHGASYLDHCVQKAGSPFPYPEGTVYFFVMTRVPGEKILPILNDLTDGQLEDVRKQLTFILERMRQCGFLLFQPNPDFLRYDRANEKLYLIDFAYISFTDPDVPDSLPITADSAWVLSFGLWRPFQLTEVEDSYPWETQRKLEEENKKKAESKVDEPAALLPSVGSGLALAERPVQNIPQASSSATVPVVLQPSDSNQESQRPGRA</sequence>
<name>A1C8R5_ASPCL</name>
<evidence type="ECO:0008006" key="4">
    <source>
        <dbReference type="Google" id="ProtNLM"/>
    </source>
</evidence>
<dbReference type="GeneID" id="4707327"/>
<keyword evidence="3" id="KW-1185">Reference proteome</keyword>
<protein>
    <recommendedName>
        <fullName evidence="4">Aminoglycoside phosphotransferase domain-containing protein</fullName>
    </recommendedName>
</protein>
<dbReference type="HOGENOM" id="CLU_079925_0_0_1"/>
<proteinExistence type="predicted"/>
<reference evidence="2 3" key="1">
    <citation type="journal article" date="2008" name="PLoS Genet.">
        <title>Genomic islands in the pathogenic filamentous fungus Aspergillus fumigatus.</title>
        <authorList>
            <person name="Fedorova N.D."/>
            <person name="Khaldi N."/>
            <person name="Joardar V.S."/>
            <person name="Maiti R."/>
            <person name="Amedeo P."/>
            <person name="Anderson M.J."/>
            <person name="Crabtree J."/>
            <person name="Silva J.C."/>
            <person name="Badger J.H."/>
            <person name="Albarraq A."/>
            <person name="Angiuoli S."/>
            <person name="Bussey H."/>
            <person name="Bowyer P."/>
            <person name="Cotty P.J."/>
            <person name="Dyer P.S."/>
            <person name="Egan A."/>
            <person name="Galens K."/>
            <person name="Fraser-Liggett C.M."/>
            <person name="Haas B.J."/>
            <person name="Inman J.M."/>
            <person name="Kent R."/>
            <person name="Lemieux S."/>
            <person name="Malavazi I."/>
            <person name="Orvis J."/>
            <person name="Roemer T."/>
            <person name="Ronning C.M."/>
            <person name="Sundaram J.P."/>
            <person name="Sutton G."/>
            <person name="Turner G."/>
            <person name="Venter J.C."/>
            <person name="White O.R."/>
            <person name="Whitty B.R."/>
            <person name="Youngman P."/>
            <person name="Wolfe K.H."/>
            <person name="Goldman G.H."/>
            <person name="Wortman J.R."/>
            <person name="Jiang B."/>
            <person name="Denning D.W."/>
            <person name="Nierman W.C."/>
        </authorList>
    </citation>
    <scope>NUCLEOTIDE SEQUENCE [LARGE SCALE GENOMIC DNA]</scope>
    <source>
        <strain evidence="3">ATCC 1007 / CBS 513.65 / DSM 816 / NCTC 3887 / NRRL 1</strain>
    </source>
</reference>
<gene>
    <name evidence="2" type="ORF">ACLA_044220</name>
</gene>
<evidence type="ECO:0000313" key="3">
    <source>
        <dbReference type="Proteomes" id="UP000006701"/>
    </source>
</evidence>
<evidence type="ECO:0000313" key="2">
    <source>
        <dbReference type="EMBL" id="EAW13702.1"/>
    </source>
</evidence>
<dbReference type="OMA" id="HYCHEVQ"/>
<dbReference type="Proteomes" id="UP000006701">
    <property type="component" value="Unassembled WGS sequence"/>
</dbReference>
<organism evidence="2 3">
    <name type="scientific">Aspergillus clavatus (strain ATCC 1007 / CBS 513.65 / DSM 816 / NCTC 3887 / NRRL 1 / QM 1276 / 107)</name>
    <dbReference type="NCBI Taxonomy" id="344612"/>
    <lineage>
        <taxon>Eukaryota</taxon>
        <taxon>Fungi</taxon>
        <taxon>Dikarya</taxon>
        <taxon>Ascomycota</taxon>
        <taxon>Pezizomycotina</taxon>
        <taxon>Eurotiomycetes</taxon>
        <taxon>Eurotiomycetidae</taxon>
        <taxon>Eurotiales</taxon>
        <taxon>Aspergillaceae</taxon>
        <taxon>Aspergillus</taxon>
        <taxon>Aspergillus subgen. Fumigati</taxon>
    </lineage>
</organism>